<organism evidence="1 2">
    <name type="scientific">Phocaeicola vulgatus</name>
    <name type="common">Bacteroides vulgatus</name>
    <dbReference type="NCBI Taxonomy" id="821"/>
    <lineage>
        <taxon>Bacteria</taxon>
        <taxon>Pseudomonadati</taxon>
        <taxon>Bacteroidota</taxon>
        <taxon>Bacteroidia</taxon>
        <taxon>Bacteroidales</taxon>
        <taxon>Bacteroidaceae</taxon>
        <taxon>Phocaeicola</taxon>
    </lineage>
</organism>
<protein>
    <submittedName>
        <fullName evidence="1">Uncharacterized protein</fullName>
    </submittedName>
</protein>
<proteinExistence type="predicted"/>
<reference evidence="1 2" key="1">
    <citation type="submission" date="2018-08" db="EMBL/GenBank/DDBJ databases">
        <title>A genome reference for cultivated species of the human gut microbiota.</title>
        <authorList>
            <person name="Zou Y."/>
            <person name="Xue W."/>
            <person name="Luo G."/>
        </authorList>
    </citation>
    <scope>NUCLEOTIDE SEQUENCE [LARGE SCALE GENOMIC DNA]</scope>
    <source>
        <strain evidence="1 2">AM13-21</strain>
    </source>
</reference>
<sequence>MGCKIKGGFTDILGFQSWYIVFGRRGVLLALNNLRSIYKFCSQMKKRQEPFSHGVAISFLPLF</sequence>
<dbReference type="AlphaFoldDB" id="A0A415BJM4"/>
<gene>
    <name evidence="1" type="ORF">DW150_18810</name>
</gene>
<accession>A0A415BJM4</accession>
<dbReference type="EMBL" id="QRLF01000038">
    <property type="protein sequence ID" value="RHI85791.1"/>
    <property type="molecule type" value="Genomic_DNA"/>
</dbReference>
<evidence type="ECO:0000313" key="1">
    <source>
        <dbReference type="EMBL" id="RHI85791.1"/>
    </source>
</evidence>
<dbReference type="Proteomes" id="UP000285777">
    <property type="component" value="Unassembled WGS sequence"/>
</dbReference>
<evidence type="ECO:0000313" key="2">
    <source>
        <dbReference type="Proteomes" id="UP000285777"/>
    </source>
</evidence>
<name>A0A415BJM4_PHOVU</name>
<comment type="caution">
    <text evidence="1">The sequence shown here is derived from an EMBL/GenBank/DDBJ whole genome shotgun (WGS) entry which is preliminary data.</text>
</comment>